<dbReference type="GO" id="GO:0003677">
    <property type="term" value="F:DNA binding"/>
    <property type="evidence" value="ECO:0007669"/>
    <property type="project" value="UniProtKB-KW"/>
</dbReference>
<keyword evidence="1" id="KW-0238">DNA-binding</keyword>
<evidence type="ECO:0000313" key="2">
    <source>
        <dbReference type="EMBL" id="QNN70317.1"/>
    </source>
</evidence>
<dbReference type="GO" id="GO:0003700">
    <property type="term" value="F:DNA-binding transcription factor activity"/>
    <property type="evidence" value="ECO:0007669"/>
    <property type="project" value="TreeGrafter"/>
</dbReference>
<dbReference type="InterPro" id="IPR000944">
    <property type="entry name" value="Tscrpt_reg_Rrf2"/>
</dbReference>
<proteinExistence type="predicted"/>
<dbReference type="EMBL" id="CP060719">
    <property type="protein sequence ID" value="QNN70317.1"/>
    <property type="molecule type" value="Genomic_DNA"/>
</dbReference>
<sequence length="152" mass="16491">MLTNKAKYGLRAMCALATLPPGERLQAHAIADRANVPGKFLETILVDLRRAGYVDSRRGQLGGHTLAKPADAIMVGDLIRAIDGPLAPVRCASNSAYEPCADCIDPEHCAVRALMRETREALSGVLDRHSLLTLSQRTDRESRLSQRSGDLT</sequence>
<dbReference type="GO" id="GO:0005829">
    <property type="term" value="C:cytosol"/>
    <property type="evidence" value="ECO:0007669"/>
    <property type="project" value="TreeGrafter"/>
</dbReference>
<dbReference type="KEGG" id="tcn:H9L16_01335"/>
<dbReference type="SUPFAM" id="SSF46785">
    <property type="entry name" value="Winged helix' DNA-binding domain"/>
    <property type="match status" value="1"/>
</dbReference>
<gene>
    <name evidence="2" type="ORF">H9L16_01335</name>
</gene>
<dbReference type="RefSeq" id="WP_187552833.1">
    <property type="nucleotide sequence ID" value="NZ_BMZL01000001.1"/>
</dbReference>
<keyword evidence="3" id="KW-1185">Reference proteome</keyword>
<evidence type="ECO:0000313" key="3">
    <source>
        <dbReference type="Proteomes" id="UP000515804"/>
    </source>
</evidence>
<dbReference type="NCBIfam" id="TIGR00738">
    <property type="entry name" value="rrf2_super"/>
    <property type="match status" value="1"/>
</dbReference>
<organism evidence="2 3">
    <name type="scientific">Thermomonas carbonis</name>
    <dbReference type="NCBI Taxonomy" id="1463158"/>
    <lineage>
        <taxon>Bacteria</taxon>
        <taxon>Pseudomonadati</taxon>
        <taxon>Pseudomonadota</taxon>
        <taxon>Gammaproteobacteria</taxon>
        <taxon>Lysobacterales</taxon>
        <taxon>Lysobacteraceae</taxon>
        <taxon>Thermomonas</taxon>
    </lineage>
</organism>
<evidence type="ECO:0000256" key="1">
    <source>
        <dbReference type="ARBA" id="ARBA00023125"/>
    </source>
</evidence>
<dbReference type="PROSITE" id="PS51197">
    <property type="entry name" value="HTH_RRF2_2"/>
    <property type="match status" value="1"/>
</dbReference>
<dbReference type="InterPro" id="IPR036390">
    <property type="entry name" value="WH_DNA-bd_sf"/>
</dbReference>
<dbReference type="PANTHER" id="PTHR33221">
    <property type="entry name" value="WINGED HELIX-TURN-HELIX TRANSCRIPTIONAL REGULATOR, RRF2 FAMILY"/>
    <property type="match status" value="1"/>
</dbReference>
<dbReference type="AlphaFoldDB" id="A0A7G9SR42"/>
<accession>A0A7G9SR42</accession>
<protein>
    <submittedName>
        <fullName evidence="2">Rrf2 family transcriptional regulator</fullName>
    </submittedName>
</protein>
<dbReference type="PANTHER" id="PTHR33221:SF5">
    <property type="entry name" value="HTH-TYPE TRANSCRIPTIONAL REGULATOR ISCR"/>
    <property type="match status" value="1"/>
</dbReference>
<dbReference type="Gene3D" id="1.10.10.10">
    <property type="entry name" value="Winged helix-like DNA-binding domain superfamily/Winged helix DNA-binding domain"/>
    <property type="match status" value="1"/>
</dbReference>
<name>A0A7G9SR42_9GAMM</name>
<reference evidence="2 3" key="1">
    <citation type="submission" date="2020-08" db="EMBL/GenBank/DDBJ databases">
        <title>Genome sequence of Thermomonas carbonis KCTC 42013T.</title>
        <authorList>
            <person name="Hyun D.-W."/>
            <person name="Bae J.-W."/>
        </authorList>
    </citation>
    <scope>NUCLEOTIDE SEQUENCE [LARGE SCALE GENOMIC DNA]</scope>
    <source>
        <strain evidence="2 3">KCTC 42013</strain>
    </source>
</reference>
<dbReference type="Proteomes" id="UP000515804">
    <property type="component" value="Chromosome"/>
</dbReference>
<dbReference type="InterPro" id="IPR036388">
    <property type="entry name" value="WH-like_DNA-bd_sf"/>
</dbReference>
<dbReference type="Pfam" id="PF02082">
    <property type="entry name" value="Rrf2"/>
    <property type="match status" value="1"/>
</dbReference>